<evidence type="ECO:0000313" key="2">
    <source>
        <dbReference type="EMBL" id="NBN78389.1"/>
    </source>
</evidence>
<dbReference type="GO" id="GO:0016616">
    <property type="term" value="F:oxidoreductase activity, acting on the CH-OH group of donors, NAD or NADP as acceptor"/>
    <property type="evidence" value="ECO:0007669"/>
    <property type="project" value="TreeGrafter"/>
</dbReference>
<dbReference type="AlphaFoldDB" id="A0A7X5J872"/>
<dbReference type="RefSeq" id="WP_161708416.1">
    <property type="nucleotide sequence ID" value="NZ_JAABLQ010000001.1"/>
</dbReference>
<accession>A0A7X5J872</accession>
<protein>
    <submittedName>
        <fullName evidence="2">SDR family NAD(P)-dependent oxidoreductase</fullName>
    </submittedName>
</protein>
<dbReference type="Pfam" id="PF00106">
    <property type="entry name" value="adh_short"/>
    <property type="match status" value="1"/>
</dbReference>
<gene>
    <name evidence="2" type="ORF">GWI72_08930</name>
</gene>
<reference evidence="3" key="1">
    <citation type="submission" date="2020-01" db="EMBL/GenBank/DDBJ databases">
        <authorList>
            <person name="Fang Y."/>
            <person name="Sun R."/>
            <person name="Nie L."/>
            <person name="He J."/>
            <person name="Hao L."/>
            <person name="Wang L."/>
            <person name="Su S."/>
            <person name="Lv E."/>
            <person name="Zhang Z."/>
            <person name="Xie R."/>
            <person name="Liu H."/>
        </authorList>
    </citation>
    <scope>NUCLEOTIDE SEQUENCE [LARGE SCALE GENOMIC DNA]</scope>
    <source>
        <strain evidence="3">XCT-53</strain>
    </source>
</reference>
<dbReference type="EMBL" id="JAABLQ010000001">
    <property type="protein sequence ID" value="NBN78389.1"/>
    <property type="molecule type" value="Genomic_DNA"/>
</dbReference>
<dbReference type="Proteomes" id="UP000586722">
    <property type="component" value="Unassembled WGS sequence"/>
</dbReference>
<sequence>MPTMLITGVNRGIGLAIAEAALQRGWDVEGSCRTPAQAEAMQARLGARFTPLVFDVTDHAGVATAAAARPQPLDVLINNAGIIGPEAEAQSALSMDFEGFRQTLEVNTLAPLAVALAFLPRLRLAPAGRILTISSQMAWMGYAKSDRVAYRASKAAVNKVMQCLATDLEDEGLAVAVVDPGWVRTDMGGAGADLSPVDVASGIVELAASLDRSRSGRFFRWTGEEREF</sequence>
<dbReference type="PRINTS" id="PR00081">
    <property type="entry name" value="GDHRDH"/>
</dbReference>
<dbReference type="SUPFAM" id="SSF51735">
    <property type="entry name" value="NAD(P)-binding Rossmann-fold domains"/>
    <property type="match status" value="1"/>
</dbReference>
<dbReference type="PANTHER" id="PTHR45458">
    <property type="entry name" value="SHORT-CHAIN DEHYDROGENASE/REDUCTASE SDR"/>
    <property type="match status" value="1"/>
</dbReference>
<organism evidence="2 3">
    <name type="scientific">Pannonibacter tanglangensis</name>
    <dbReference type="NCBI Taxonomy" id="2750084"/>
    <lineage>
        <taxon>Bacteria</taxon>
        <taxon>Pseudomonadati</taxon>
        <taxon>Pseudomonadota</taxon>
        <taxon>Alphaproteobacteria</taxon>
        <taxon>Hyphomicrobiales</taxon>
        <taxon>Stappiaceae</taxon>
        <taxon>Pannonibacter</taxon>
    </lineage>
</organism>
<comment type="caution">
    <text evidence="2">The sequence shown here is derived from an EMBL/GenBank/DDBJ whole genome shotgun (WGS) entry which is preliminary data.</text>
</comment>
<keyword evidence="3" id="KW-1185">Reference proteome</keyword>
<proteinExistence type="inferred from homology"/>
<evidence type="ECO:0000313" key="3">
    <source>
        <dbReference type="Proteomes" id="UP000586722"/>
    </source>
</evidence>
<dbReference type="InterPro" id="IPR036291">
    <property type="entry name" value="NAD(P)-bd_dom_sf"/>
</dbReference>
<dbReference type="PANTHER" id="PTHR45458:SF1">
    <property type="entry name" value="SHORT CHAIN DEHYDROGENASE"/>
    <property type="match status" value="1"/>
</dbReference>
<evidence type="ECO:0000256" key="1">
    <source>
        <dbReference type="RuleBase" id="RU000363"/>
    </source>
</evidence>
<comment type="similarity">
    <text evidence="1">Belongs to the short-chain dehydrogenases/reductases (SDR) family.</text>
</comment>
<dbReference type="PRINTS" id="PR00080">
    <property type="entry name" value="SDRFAMILY"/>
</dbReference>
<name>A0A7X5J872_9HYPH</name>
<dbReference type="Gene3D" id="3.40.50.720">
    <property type="entry name" value="NAD(P)-binding Rossmann-like Domain"/>
    <property type="match status" value="1"/>
</dbReference>
<dbReference type="InterPro" id="IPR002347">
    <property type="entry name" value="SDR_fam"/>
</dbReference>
<dbReference type="InterPro" id="IPR052184">
    <property type="entry name" value="SDR_enzymes"/>
</dbReference>